<organism evidence="1 2">
    <name type="scientific">Lentzea albidocapillata subsp. violacea</name>
    <dbReference type="NCBI Taxonomy" id="128104"/>
    <lineage>
        <taxon>Bacteria</taxon>
        <taxon>Bacillati</taxon>
        <taxon>Actinomycetota</taxon>
        <taxon>Actinomycetes</taxon>
        <taxon>Pseudonocardiales</taxon>
        <taxon>Pseudonocardiaceae</taxon>
        <taxon>Lentzea</taxon>
    </lineage>
</organism>
<dbReference type="Proteomes" id="UP000199682">
    <property type="component" value="Unassembled WGS sequence"/>
</dbReference>
<dbReference type="AlphaFoldDB" id="A0A1G8S970"/>
<proteinExistence type="predicted"/>
<dbReference type="EMBL" id="FNET01000001">
    <property type="protein sequence ID" value="SDJ25220.1"/>
    <property type="molecule type" value="Genomic_DNA"/>
</dbReference>
<evidence type="ECO:0000313" key="2">
    <source>
        <dbReference type="Proteomes" id="UP000199682"/>
    </source>
</evidence>
<sequence>MTVVSDSAPAMLREYYRILTGGIEHYGDGRDSVSDARHL</sequence>
<reference evidence="2" key="1">
    <citation type="submission" date="2016-10" db="EMBL/GenBank/DDBJ databases">
        <authorList>
            <person name="Varghese N."/>
            <person name="Submissions S."/>
        </authorList>
    </citation>
    <scope>NUCLEOTIDE SEQUENCE [LARGE SCALE GENOMIC DNA]</scope>
    <source>
        <strain evidence="2">DSM 44796</strain>
    </source>
</reference>
<evidence type="ECO:0000313" key="1">
    <source>
        <dbReference type="EMBL" id="SDJ25220.1"/>
    </source>
</evidence>
<name>A0A1G8S970_9PSEU</name>
<gene>
    <name evidence="1" type="ORF">SAMN04488074_101898</name>
</gene>
<protein>
    <submittedName>
        <fullName evidence="1">Uncharacterized protein</fullName>
    </submittedName>
</protein>
<accession>A0A1G8S970</accession>